<sequence>MRTCQGYTQMRMLNLPVSKLYTKLKFLAFHVSFLSSPADIRGCIDAIVAQLAPKIWHARNVCHELRTSKCLEDSHPPVSLDMRPLTVRQQDRQSESFQRQLLLMSRLDLQL</sequence>
<organism evidence="1">
    <name type="scientific">Opuntia streptacantha</name>
    <name type="common">Prickly pear cactus</name>
    <name type="synonym">Opuntia cardona</name>
    <dbReference type="NCBI Taxonomy" id="393608"/>
    <lineage>
        <taxon>Eukaryota</taxon>
        <taxon>Viridiplantae</taxon>
        <taxon>Streptophyta</taxon>
        <taxon>Embryophyta</taxon>
        <taxon>Tracheophyta</taxon>
        <taxon>Spermatophyta</taxon>
        <taxon>Magnoliopsida</taxon>
        <taxon>eudicotyledons</taxon>
        <taxon>Gunneridae</taxon>
        <taxon>Pentapetalae</taxon>
        <taxon>Caryophyllales</taxon>
        <taxon>Cactineae</taxon>
        <taxon>Cactaceae</taxon>
        <taxon>Opuntioideae</taxon>
        <taxon>Opuntia</taxon>
    </lineage>
</organism>
<evidence type="ECO:0000313" key="1">
    <source>
        <dbReference type="EMBL" id="MBA4669754.1"/>
    </source>
</evidence>
<dbReference type="AlphaFoldDB" id="A0A7C9AK68"/>
<proteinExistence type="predicted"/>
<accession>A0A7C9AK68</accession>
<reference evidence="1" key="1">
    <citation type="journal article" date="2013" name="J. Plant Res.">
        <title>Effect of fungi and light on seed germination of three Opuntia species from semiarid lands of central Mexico.</title>
        <authorList>
            <person name="Delgado-Sanchez P."/>
            <person name="Jimenez-Bremont J.F."/>
            <person name="Guerrero-Gonzalez Mde L."/>
            <person name="Flores J."/>
        </authorList>
    </citation>
    <scope>NUCLEOTIDE SEQUENCE</scope>
    <source>
        <tissue evidence="1">Cladode</tissue>
    </source>
</reference>
<protein>
    <submittedName>
        <fullName evidence="1">Uncharacterized protein</fullName>
    </submittedName>
</protein>
<reference evidence="1" key="2">
    <citation type="submission" date="2020-07" db="EMBL/GenBank/DDBJ databases">
        <authorList>
            <person name="Vera ALvarez R."/>
            <person name="Arias-Moreno D.M."/>
            <person name="Jimenez-Jacinto V."/>
            <person name="Jimenez-Bremont J.F."/>
            <person name="Swaminathan K."/>
            <person name="Moose S.P."/>
            <person name="Guerrero-Gonzalez M.L."/>
            <person name="Marino-Ramirez L."/>
            <person name="Landsman D."/>
            <person name="Rodriguez-Kessler M."/>
            <person name="Delgado-Sanchez P."/>
        </authorList>
    </citation>
    <scope>NUCLEOTIDE SEQUENCE</scope>
    <source>
        <tissue evidence="1">Cladode</tissue>
    </source>
</reference>
<name>A0A7C9AK68_OPUST</name>
<dbReference type="EMBL" id="GISG01244856">
    <property type="protein sequence ID" value="MBA4669754.1"/>
    <property type="molecule type" value="Transcribed_RNA"/>
</dbReference>